<accession>A0A6I6CUS6</accession>
<evidence type="ECO:0000256" key="1">
    <source>
        <dbReference type="SAM" id="MobiDB-lite"/>
    </source>
</evidence>
<proteinExistence type="predicted"/>
<dbReference type="PANTHER" id="PTHR11851:SF224">
    <property type="entry name" value="PROCESSING PROTEASE"/>
    <property type="match status" value="1"/>
</dbReference>
<feature type="domain" description="Peptidase M16 C-terminal" evidence="4">
    <location>
        <begin position="199"/>
        <end position="373"/>
    </location>
</feature>
<dbReference type="SUPFAM" id="SSF63411">
    <property type="entry name" value="LuxS/MPP-like metallohydrolase"/>
    <property type="match status" value="2"/>
</dbReference>
<dbReference type="KEGG" id="ghl:GM160_04490"/>
<sequence length="451" mass="49183">MSTDARSRFWPAILALGALLISATARAEPVLPVETWQTDNGAEVLFYPTDSLPMVDARVIFDAGSARDPAGKGGTASLTASLLEEGTTERDAKAIADGFARVGAEFSASANLESSAVRLRSLTEADWLWPAVELMAEVIAKPAFKDDDIQRERERQLRGIQSRQQSPQAVASDALRKAAFGDHPYAHPTDGTRESVESIAPDDVRDFHQQRYVAANATVVIVGDMEAEQARRLADTLTDGLPTGEPAPPLPEVPPLEESETLRINFPSEQSTVLVALDGIPRKHEDYLPLYVGNHMLGGSGFASRLMSELREKRGLAYSTYSYLMPLRAGGRLVMGIQTRNDQVETALSLMDEELSRFIDEGPSDEELADSQANIVGGFPMRLNSNGKIVEQIGALAFLDLPLDYFDDYTERVEAVTAAEIRQAFDRHVEPQKRVVVIVGPTAEEADGETD</sequence>
<dbReference type="Pfam" id="PF05193">
    <property type="entry name" value="Peptidase_M16_C"/>
    <property type="match status" value="1"/>
</dbReference>
<keyword evidence="2" id="KW-0732">Signal</keyword>
<feature type="signal peptide" evidence="2">
    <location>
        <begin position="1"/>
        <end position="27"/>
    </location>
</feature>
<dbReference type="AlphaFoldDB" id="A0A6I6CUS6"/>
<feature type="chain" id="PRO_5026186724" evidence="2">
    <location>
        <begin position="28"/>
        <end position="451"/>
    </location>
</feature>
<dbReference type="Gene3D" id="3.30.830.10">
    <property type="entry name" value="Metalloenzyme, LuxS/M16 peptidase-like"/>
    <property type="match status" value="2"/>
</dbReference>
<dbReference type="PANTHER" id="PTHR11851">
    <property type="entry name" value="METALLOPROTEASE"/>
    <property type="match status" value="1"/>
</dbReference>
<keyword evidence="6" id="KW-1185">Reference proteome</keyword>
<feature type="domain" description="Peptidase M16 N-terminal" evidence="3">
    <location>
        <begin position="54"/>
        <end position="192"/>
    </location>
</feature>
<gene>
    <name evidence="5" type="ORF">GM160_04490</name>
</gene>
<protein>
    <submittedName>
        <fullName evidence="5">Insulinase family protein</fullName>
    </submittedName>
</protein>
<reference evidence="5 6" key="1">
    <citation type="submission" date="2019-11" db="EMBL/GenBank/DDBJ databases">
        <authorList>
            <person name="Zhang J."/>
            <person name="Sun C."/>
        </authorList>
    </citation>
    <scope>NUCLEOTIDE SEQUENCE [LARGE SCALE GENOMIC DNA]</scope>
    <source>
        <strain evidence="6">sp2</strain>
    </source>
</reference>
<name>A0A6I6CUS6_9GAMM</name>
<dbReference type="RefSeq" id="WP_156573506.1">
    <property type="nucleotide sequence ID" value="NZ_CP046415.1"/>
</dbReference>
<dbReference type="InterPro" id="IPR011249">
    <property type="entry name" value="Metalloenz_LuxS/M16"/>
</dbReference>
<dbReference type="EMBL" id="CP046415">
    <property type="protein sequence ID" value="QGT78216.1"/>
    <property type="molecule type" value="Genomic_DNA"/>
</dbReference>
<evidence type="ECO:0000259" key="3">
    <source>
        <dbReference type="Pfam" id="PF00675"/>
    </source>
</evidence>
<evidence type="ECO:0000259" key="4">
    <source>
        <dbReference type="Pfam" id="PF05193"/>
    </source>
</evidence>
<dbReference type="InterPro" id="IPR011765">
    <property type="entry name" value="Pept_M16_N"/>
</dbReference>
<feature type="region of interest" description="Disordered" evidence="1">
    <location>
        <begin position="237"/>
        <end position="257"/>
    </location>
</feature>
<organism evidence="5 6">
    <name type="scientific">Guyparkeria halophila</name>
    <dbReference type="NCBI Taxonomy" id="47960"/>
    <lineage>
        <taxon>Bacteria</taxon>
        <taxon>Pseudomonadati</taxon>
        <taxon>Pseudomonadota</taxon>
        <taxon>Gammaproteobacteria</taxon>
        <taxon>Chromatiales</taxon>
        <taxon>Thioalkalibacteraceae</taxon>
        <taxon>Guyparkeria</taxon>
    </lineage>
</organism>
<feature type="compositionally biased region" description="Pro residues" evidence="1">
    <location>
        <begin position="245"/>
        <end position="254"/>
    </location>
</feature>
<dbReference type="GO" id="GO:0046872">
    <property type="term" value="F:metal ion binding"/>
    <property type="evidence" value="ECO:0007669"/>
    <property type="project" value="InterPro"/>
</dbReference>
<dbReference type="Proteomes" id="UP000427716">
    <property type="component" value="Chromosome"/>
</dbReference>
<evidence type="ECO:0000313" key="6">
    <source>
        <dbReference type="Proteomes" id="UP000427716"/>
    </source>
</evidence>
<evidence type="ECO:0000313" key="5">
    <source>
        <dbReference type="EMBL" id="QGT78216.1"/>
    </source>
</evidence>
<dbReference type="InterPro" id="IPR007863">
    <property type="entry name" value="Peptidase_M16_C"/>
</dbReference>
<dbReference type="Pfam" id="PF00675">
    <property type="entry name" value="Peptidase_M16"/>
    <property type="match status" value="1"/>
</dbReference>
<evidence type="ECO:0000256" key="2">
    <source>
        <dbReference type="SAM" id="SignalP"/>
    </source>
</evidence>
<dbReference type="InterPro" id="IPR050361">
    <property type="entry name" value="MPP/UQCRC_Complex"/>
</dbReference>